<dbReference type="InterPro" id="IPR007244">
    <property type="entry name" value="Naa35_N"/>
</dbReference>
<dbReference type="EMBL" id="CAFZ01000184">
    <property type="protein sequence ID" value="CCA72810.1"/>
    <property type="molecule type" value="Genomic_DNA"/>
</dbReference>
<feature type="region of interest" description="Disordered" evidence="1">
    <location>
        <begin position="729"/>
        <end position="763"/>
    </location>
</feature>
<evidence type="ECO:0000313" key="3">
    <source>
        <dbReference type="EMBL" id="CCA72810.1"/>
    </source>
</evidence>
<proteinExistence type="predicted"/>
<dbReference type="OrthoDB" id="269405at2759"/>
<evidence type="ECO:0000313" key="4">
    <source>
        <dbReference type="Proteomes" id="UP000007148"/>
    </source>
</evidence>
<comment type="caution">
    <text evidence="3">The sequence shown here is derived from an EMBL/GenBank/DDBJ whole genome shotgun (WGS) entry which is preliminary data.</text>
</comment>
<dbReference type="eggNOG" id="KOG2343">
    <property type="taxonomic scope" value="Eukaryota"/>
</dbReference>
<keyword evidence="4" id="KW-1185">Reference proteome</keyword>
<dbReference type="InterPro" id="IPR057983">
    <property type="entry name" value="NAA35-like_N"/>
</dbReference>
<dbReference type="PANTHER" id="PTHR21373">
    <property type="entry name" value="GLUCOSE REPRESSIBLE PROTEIN MAK10"/>
    <property type="match status" value="1"/>
</dbReference>
<protein>
    <recommendedName>
        <fullName evidence="2">NAA35-like N-terminal domain-containing protein</fullName>
    </recommendedName>
</protein>
<name>G4TNB7_SERID</name>
<dbReference type="STRING" id="1109443.G4TNB7"/>
<organism evidence="3 4">
    <name type="scientific">Serendipita indica (strain DSM 11827)</name>
    <name type="common">Root endophyte fungus</name>
    <name type="synonym">Piriformospora indica</name>
    <dbReference type="NCBI Taxonomy" id="1109443"/>
    <lineage>
        <taxon>Eukaryota</taxon>
        <taxon>Fungi</taxon>
        <taxon>Dikarya</taxon>
        <taxon>Basidiomycota</taxon>
        <taxon>Agaricomycotina</taxon>
        <taxon>Agaricomycetes</taxon>
        <taxon>Sebacinales</taxon>
        <taxon>Serendipitaceae</taxon>
        <taxon>Serendipita</taxon>
    </lineage>
</organism>
<feature type="domain" description="NAA35-like N-terminal" evidence="2">
    <location>
        <begin position="31"/>
        <end position="194"/>
    </location>
</feature>
<accession>G4TNB7</accession>
<gene>
    <name evidence="3" type="ORF">PIIN_06746</name>
</gene>
<sequence>MAFQDDDEPGGSGFIDVAPVFLEAAADIGEESMISIENFTLHDAMMAIEIMDPRMDSGIERDAYPRQRFDPYQALLPEEVCWIIDRMFAAETAWHTGHSLAQTVYTCLYVHELGVGRLWNGNRINTRILQIPQDPSRPLQLVTLVLRASVYGILKTRDLAWREMTRGHILEMEDFNGDKSERYLCETISASEIIGMLDAARTWLLSRQCTITTWRTELLARIDLRRMMLLLLSSSLPSEATHYKATIRQAQEYLTVIKQFNEPPIPHKGSTALKSFDPIIARRLISIMPPKIVELPNHHQTWEQYSLFIDGLREVALLSTCPSFSGIQELLDLRTSQPPRPNRWAFVRSFSCTSIHNARGDLWANEMFAMLADLKLETAINNLPVSPIDHTSLPYFHIAIPKMIKEYMASFFCNRPRQRRRLCNWMSDWSALVPYLYELVIDVPPIDVRRREELERLIVSLQIVRLLGACHIVLSGLELGVYSDVELPFALWYGSTLFAELSRDVAQLEGRKASDAVHLDDSVPAVIWLPIMAKFFQATSQAAILVGRKDIAAQSPVREEATMKRRYKWAFTVPRLIDLGTGPLPAPNRAFHPSPTIVDPCVPEWEQWVKFKSDLGEDAALQLSDAFSNLHDQLQKIEGVLAKLKQGYADQQPIDAVKVPRDRPARPPHQRSLSSMLRDFLPGGLGSQEDSGTEPIVKIVSNSLKLELVSEMRSVASINVATFSKLSTPDERQEPRVSTDGVIGTSMPSIAGRTRLEDGSGAHSSVLLDTDPMSLVATGEGQANFQTTPDGAEHNAPPRLCGRPSGLSPISISCETSPSRWFPAFVCHQRLSAVPVSGVTPVA</sequence>
<reference evidence="3 4" key="1">
    <citation type="journal article" date="2011" name="PLoS Pathog.">
        <title>Endophytic Life Strategies Decoded by Genome and Transcriptome Analyses of the Mutualistic Root Symbiont Piriformospora indica.</title>
        <authorList>
            <person name="Zuccaro A."/>
            <person name="Lahrmann U."/>
            <person name="Guldener U."/>
            <person name="Langen G."/>
            <person name="Pfiffi S."/>
            <person name="Biedenkopf D."/>
            <person name="Wong P."/>
            <person name="Samans B."/>
            <person name="Grimm C."/>
            <person name="Basiewicz M."/>
            <person name="Murat C."/>
            <person name="Martin F."/>
            <person name="Kogel K.H."/>
        </authorList>
    </citation>
    <scope>NUCLEOTIDE SEQUENCE [LARGE SCALE GENOMIC DNA]</scope>
    <source>
        <strain evidence="3 4">DSM 11827</strain>
    </source>
</reference>
<dbReference type="Proteomes" id="UP000007148">
    <property type="component" value="Unassembled WGS sequence"/>
</dbReference>
<evidence type="ECO:0000256" key="1">
    <source>
        <dbReference type="SAM" id="MobiDB-lite"/>
    </source>
</evidence>
<dbReference type="InParanoid" id="G4TNB7"/>
<dbReference type="Pfam" id="PF04112">
    <property type="entry name" value="Mak10"/>
    <property type="match status" value="1"/>
</dbReference>
<evidence type="ECO:0000259" key="2">
    <source>
        <dbReference type="Pfam" id="PF04112"/>
    </source>
</evidence>
<dbReference type="GO" id="GO:0031417">
    <property type="term" value="C:NatC complex"/>
    <property type="evidence" value="ECO:0007669"/>
    <property type="project" value="InterPro"/>
</dbReference>
<dbReference type="AlphaFoldDB" id="G4TNB7"/>
<dbReference type="HOGENOM" id="CLU_337739_0_0_1"/>
<dbReference type="PANTHER" id="PTHR21373:SF0">
    <property type="entry name" value="N-ALPHA-ACETYLTRANSFERASE 35, NATC AUXILIARY SUBUNIT"/>
    <property type="match status" value="1"/>
</dbReference>